<reference evidence="2" key="1">
    <citation type="journal article" date="2009" name="Science">
        <title>The B73 maize genome: complexity, diversity, and dynamics.</title>
        <authorList>
            <person name="Schnable P.S."/>
            <person name="Ware D."/>
            <person name="Fulton R.S."/>
            <person name="Stein J.C."/>
            <person name="Wei F."/>
            <person name="Pasternak S."/>
            <person name="Liang C."/>
            <person name="Zhang J."/>
            <person name="Fulton L."/>
            <person name="Graves T.A."/>
            <person name="Minx P."/>
            <person name="Reily A.D."/>
            <person name="Courtney L."/>
            <person name="Kruchowski S.S."/>
            <person name="Tomlinson C."/>
            <person name="Strong C."/>
            <person name="Delehaunty K."/>
            <person name="Fronick C."/>
            <person name="Courtney B."/>
            <person name="Rock S.M."/>
            <person name="Belter E."/>
            <person name="Du F."/>
            <person name="Kim K."/>
            <person name="Abbott R.M."/>
            <person name="Cotton M."/>
            <person name="Levy A."/>
            <person name="Marchetto P."/>
            <person name="Ochoa K."/>
            <person name="Jackson S.M."/>
            <person name="Gillam B."/>
            <person name="Chen W."/>
            <person name="Yan L."/>
            <person name="Higginbotham J."/>
            <person name="Cardenas M."/>
            <person name="Waligorski J."/>
            <person name="Applebaum E."/>
            <person name="Phelps L."/>
            <person name="Falcone J."/>
            <person name="Kanchi K."/>
            <person name="Thane T."/>
            <person name="Scimone A."/>
            <person name="Thane N."/>
            <person name="Henke J."/>
            <person name="Wang T."/>
            <person name="Ruppert J."/>
            <person name="Shah N."/>
            <person name="Rotter K."/>
            <person name="Hodges J."/>
            <person name="Ingenthron E."/>
            <person name="Cordes M."/>
            <person name="Kohlberg S."/>
            <person name="Sgro J."/>
            <person name="Delgado B."/>
            <person name="Mead K."/>
            <person name="Chinwalla A."/>
            <person name="Leonard S."/>
            <person name="Crouse K."/>
            <person name="Collura K."/>
            <person name="Kudrna D."/>
            <person name="Currie J."/>
            <person name="He R."/>
            <person name="Angelova A."/>
            <person name="Rajasekar S."/>
            <person name="Mueller T."/>
            <person name="Lomeli R."/>
            <person name="Scara G."/>
            <person name="Ko A."/>
            <person name="Delaney K."/>
            <person name="Wissotski M."/>
            <person name="Lopez G."/>
            <person name="Campos D."/>
            <person name="Braidotti M."/>
            <person name="Ashley E."/>
            <person name="Golser W."/>
            <person name="Kim H."/>
            <person name="Lee S."/>
            <person name="Lin J."/>
            <person name="Dujmic Z."/>
            <person name="Kim W."/>
            <person name="Talag J."/>
            <person name="Zuccolo A."/>
            <person name="Fan C."/>
            <person name="Sebastian A."/>
            <person name="Kramer M."/>
            <person name="Spiegel L."/>
            <person name="Nascimento L."/>
            <person name="Zutavern T."/>
            <person name="Miller B."/>
            <person name="Ambroise C."/>
            <person name="Muller S."/>
            <person name="Spooner W."/>
            <person name="Narechania A."/>
            <person name="Ren L."/>
            <person name="Wei S."/>
            <person name="Kumari S."/>
            <person name="Faga B."/>
            <person name="Levy M.J."/>
            <person name="McMahan L."/>
            <person name="Van Buren P."/>
            <person name="Vaughn M.W."/>
            <person name="Ying K."/>
            <person name="Yeh C.-T."/>
            <person name="Emrich S.J."/>
            <person name="Jia Y."/>
            <person name="Kalyanaraman A."/>
            <person name="Hsia A.-P."/>
            <person name="Barbazuk W.B."/>
            <person name="Baucom R.S."/>
            <person name="Brutnell T.P."/>
            <person name="Carpita N.C."/>
            <person name="Chaparro C."/>
            <person name="Chia J.-M."/>
            <person name="Deragon J.-M."/>
            <person name="Estill J.C."/>
            <person name="Fu Y."/>
            <person name="Jeddeloh J.A."/>
            <person name="Han Y."/>
            <person name="Lee H."/>
            <person name="Li P."/>
            <person name="Lisch D.R."/>
            <person name="Liu S."/>
            <person name="Liu Z."/>
            <person name="Nagel D.H."/>
            <person name="McCann M.C."/>
            <person name="SanMiguel P."/>
            <person name="Myers A.M."/>
            <person name="Nettleton D."/>
            <person name="Nguyen J."/>
            <person name="Penning B.W."/>
            <person name="Ponnala L."/>
            <person name="Schneider K.L."/>
            <person name="Schwartz D.C."/>
            <person name="Sharma A."/>
            <person name="Soderlund C."/>
            <person name="Springer N.M."/>
            <person name="Sun Q."/>
            <person name="Wang H."/>
            <person name="Waterman M."/>
            <person name="Westerman R."/>
            <person name="Wolfgruber T.K."/>
            <person name="Yang L."/>
            <person name="Yu Y."/>
            <person name="Zhang L."/>
            <person name="Zhou S."/>
            <person name="Zhu Q."/>
            <person name="Bennetzen J.L."/>
            <person name="Dawe R.K."/>
            <person name="Jiang J."/>
            <person name="Jiang N."/>
            <person name="Presting G.G."/>
            <person name="Wessler S.R."/>
            <person name="Aluru S."/>
            <person name="Martienssen R.A."/>
            <person name="Clifton S.W."/>
            <person name="McCombie W.R."/>
            <person name="Wing R.A."/>
            <person name="Wilson R.K."/>
        </authorList>
    </citation>
    <scope>NUCLEOTIDE SEQUENCE [LARGE SCALE GENOMIC DNA]</scope>
    <source>
        <strain evidence="2">cv. B73</strain>
    </source>
</reference>
<dbReference type="Proteomes" id="UP000007305">
    <property type="component" value="Chromosome 8"/>
</dbReference>
<dbReference type="AlphaFoldDB" id="A0A804QLL1"/>
<evidence type="ECO:0000313" key="2">
    <source>
        <dbReference type="Proteomes" id="UP000007305"/>
    </source>
</evidence>
<reference evidence="1" key="2">
    <citation type="submission" date="2019-07" db="EMBL/GenBank/DDBJ databases">
        <authorList>
            <person name="Seetharam A."/>
            <person name="Woodhouse M."/>
            <person name="Cannon E."/>
        </authorList>
    </citation>
    <scope>NUCLEOTIDE SEQUENCE [LARGE SCALE GENOMIC DNA]</scope>
    <source>
        <strain evidence="1">cv. B73</strain>
    </source>
</reference>
<organism evidence="1 2">
    <name type="scientific">Zea mays</name>
    <name type="common">Maize</name>
    <dbReference type="NCBI Taxonomy" id="4577"/>
    <lineage>
        <taxon>Eukaryota</taxon>
        <taxon>Viridiplantae</taxon>
        <taxon>Streptophyta</taxon>
        <taxon>Embryophyta</taxon>
        <taxon>Tracheophyta</taxon>
        <taxon>Spermatophyta</taxon>
        <taxon>Magnoliopsida</taxon>
        <taxon>Liliopsida</taxon>
        <taxon>Poales</taxon>
        <taxon>Poaceae</taxon>
        <taxon>PACMAD clade</taxon>
        <taxon>Panicoideae</taxon>
        <taxon>Andropogonodae</taxon>
        <taxon>Andropogoneae</taxon>
        <taxon>Tripsacinae</taxon>
        <taxon>Zea</taxon>
    </lineage>
</organism>
<proteinExistence type="predicted"/>
<sequence>MTMHVLWAVIRCPRSRRLSDHLIDHNRRSSCLIRMLLCIVVLLRCLHDSDGYNIVVVSCNIVVK</sequence>
<dbReference type="InParanoid" id="A0A804QLL1"/>
<accession>A0A804QLL1</accession>
<reference evidence="1" key="3">
    <citation type="submission" date="2021-05" db="UniProtKB">
        <authorList>
            <consortium name="EnsemblPlants"/>
        </authorList>
    </citation>
    <scope>IDENTIFICATION</scope>
    <source>
        <strain evidence="1">cv. B73</strain>
    </source>
</reference>
<dbReference type="EnsemblPlants" id="Zm00001eb338870_T001">
    <property type="protein sequence ID" value="Zm00001eb338870_P001"/>
    <property type="gene ID" value="Zm00001eb338870"/>
</dbReference>
<dbReference type="Gramene" id="Zm00001eb338870_T001">
    <property type="protein sequence ID" value="Zm00001eb338870_P001"/>
    <property type="gene ID" value="Zm00001eb338870"/>
</dbReference>
<keyword evidence="2" id="KW-1185">Reference proteome</keyword>
<protein>
    <submittedName>
        <fullName evidence="1">Uncharacterized protein</fullName>
    </submittedName>
</protein>
<evidence type="ECO:0000313" key="1">
    <source>
        <dbReference type="EnsemblPlants" id="Zm00001eb338870_P001"/>
    </source>
</evidence>
<name>A0A804QLL1_MAIZE</name>